<dbReference type="AlphaFoldDB" id="A0A397EDI0"/>
<evidence type="ECO:0000313" key="3">
    <source>
        <dbReference type="EMBL" id="RHY89641.1"/>
    </source>
</evidence>
<accession>A0A397EDI0</accession>
<evidence type="ECO:0000313" key="2">
    <source>
        <dbReference type="EMBL" id="RHY77373.1"/>
    </source>
</evidence>
<protein>
    <submittedName>
        <fullName evidence="2">Uncharacterized protein</fullName>
    </submittedName>
</protein>
<feature type="region of interest" description="Disordered" evidence="1">
    <location>
        <begin position="1"/>
        <end position="68"/>
    </location>
</feature>
<dbReference type="Proteomes" id="UP000284702">
    <property type="component" value="Unassembled WGS sequence"/>
</dbReference>
<evidence type="ECO:0000313" key="7">
    <source>
        <dbReference type="Proteomes" id="UP000285712"/>
    </source>
</evidence>
<keyword evidence="6" id="KW-1185">Reference proteome</keyword>
<comment type="caution">
    <text evidence="2">The sequence shown here is derived from an EMBL/GenBank/DDBJ whole genome shotgun (WGS) entry which is preliminary data.</text>
</comment>
<dbReference type="EMBL" id="MZMZ02004175">
    <property type="protein sequence ID" value="RQM19754.1"/>
    <property type="molecule type" value="Genomic_DNA"/>
</dbReference>
<name>A0A397EDI0_APHAT</name>
<dbReference type="VEuPathDB" id="FungiDB:H257_18296"/>
<dbReference type="Proteomes" id="UP000285712">
    <property type="component" value="Unassembled WGS sequence"/>
</dbReference>
<reference evidence="4 6" key="1">
    <citation type="submission" date="2018-07" db="EMBL/GenBank/DDBJ databases">
        <title>Annotation of Aphanomyces astaci genome assembly.</title>
        <authorList>
            <person name="Studholme D.J."/>
        </authorList>
    </citation>
    <scope>NUCLEOTIDE SEQUENCE [LARGE SCALE GENOMIC DNA]</scope>
    <source>
        <strain evidence="4">Pc</strain>
    </source>
</reference>
<sequence length="68" mass="7782">MIWQGDAEIDTSQVDSTQRIDDYDPETQGAIRKIMVYHPHEQRHGPRQPITSGDNQPTMSFPTSLDLE</sequence>
<evidence type="ECO:0000256" key="1">
    <source>
        <dbReference type="SAM" id="MobiDB-lite"/>
    </source>
</evidence>
<dbReference type="Proteomes" id="UP000266643">
    <property type="component" value="Unassembled WGS sequence"/>
</dbReference>
<dbReference type="EMBL" id="QUTD01001781">
    <property type="protein sequence ID" value="RHY77373.1"/>
    <property type="molecule type" value="Genomic_DNA"/>
</dbReference>
<organism evidence="2 5">
    <name type="scientific">Aphanomyces astaci</name>
    <name type="common">Crayfish plague agent</name>
    <dbReference type="NCBI Taxonomy" id="112090"/>
    <lineage>
        <taxon>Eukaryota</taxon>
        <taxon>Sar</taxon>
        <taxon>Stramenopiles</taxon>
        <taxon>Oomycota</taxon>
        <taxon>Saprolegniomycetes</taxon>
        <taxon>Saprolegniales</taxon>
        <taxon>Verrucalvaceae</taxon>
        <taxon>Aphanomyces</taxon>
    </lineage>
</organism>
<evidence type="ECO:0000313" key="6">
    <source>
        <dbReference type="Proteomes" id="UP000284702"/>
    </source>
</evidence>
<dbReference type="EMBL" id="QUTG01003946">
    <property type="protein sequence ID" value="RHY89641.1"/>
    <property type="molecule type" value="Genomic_DNA"/>
</dbReference>
<gene>
    <name evidence="4" type="ORF">B5M09_002196</name>
    <name evidence="2" type="ORF">DYB30_004069</name>
    <name evidence="3" type="ORF">DYB35_004967</name>
</gene>
<reference evidence="5 7" key="2">
    <citation type="submission" date="2018-08" db="EMBL/GenBank/DDBJ databases">
        <title>Aphanomyces genome sequencing and annotation.</title>
        <authorList>
            <person name="Minardi D."/>
            <person name="Oidtmann B."/>
            <person name="Van Der Giezen M."/>
            <person name="Studholme D.J."/>
        </authorList>
    </citation>
    <scope>NUCLEOTIDE SEQUENCE [LARGE SCALE GENOMIC DNA]</scope>
    <source>
        <strain evidence="2 5">D2</strain>
        <strain evidence="3 7">Sv</strain>
    </source>
</reference>
<evidence type="ECO:0000313" key="5">
    <source>
        <dbReference type="Proteomes" id="UP000266643"/>
    </source>
</evidence>
<proteinExistence type="predicted"/>
<evidence type="ECO:0000313" key="4">
    <source>
        <dbReference type="EMBL" id="RQM19754.1"/>
    </source>
</evidence>
<feature type="compositionally biased region" description="Polar residues" evidence="1">
    <location>
        <begin position="49"/>
        <end position="68"/>
    </location>
</feature>